<reference evidence="1" key="1">
    <citation type="submission" date="2018-05" db="EMBL/GenBank/DDBJ databases">
        <title>Draft genome of Mucuna pruriens seed.</title>
        <authorList>
            <person name="Nnadi N.E."/>
            <person name="Vos R."/>
            <person name="Hasami M.H."/>
            <person name="Devisetty U.K."/>
            <person name="Aguiy J.C."/>
        </authorList>
    </citation>
    <scope>NUCLEOTIDE SEQUENCE [LARGE SCALE GENOMIC DNA]</scope>
    <source>
        <strain evidence="1">JCA_2017</strain>
    </source>
</reference>
<organism evidence="1 2">
    <name type="scientific">Mucuna pruriens</name>
    <name type="common">Velvet bean</name>
    <name type="synonym">Dolichos pruriens</name>
    <dbReference type="NCBI Taxonomy" id="157652"/>
    <lineage>
        <taxon>Eukaryota</taxon>
        <taxon>Viridiplantae</taxon>
        <taxon>Streptophyta</taxon>
        <taxon>Embryophyta</taxon>
        <taxon>Tracheophyta</taxon>
        <taxon>Spermatophyta</taxon>
        <taxon>Magnoliopsida</taxon>
        <taxon>eudicotyledons</taxon>
        <taxon>Gunneridae</taxon>
        <taxon>Pentapetalae</taxon>
        <taxon>rosids</taxon>
        <taxon>fabids</taxon>
        <taxon>Fabales</taxon>
        <taxon>Fabaceae</taxon>
        <taxon>Papilionoideae</taxon>
        <taxon>50 kb inversion clade</taxon>
        <taxon>NPAAA clade</taxon>
        <taxon>indigoferoid/millettioid clade</taxon>
        <taxon>Phaseoleae</taxon>
        <taxon>Mucuna</taxon>
    </lineage>
</organism>
<evidence type="ECO:0000313" key="1">
    <source>
        <dbReference type="EMBL" id="RDX83966.1"/>
    </source>
</evidence>
<protein>
    <submittedName>
        <fullName evidence="1">Uncharacterized protein</fullName>
    </submittedName>
</protein>
<feature type="non-terminal residue" evidence="1">
    <location>
        <position position="1"/>
    </location>
</feature>
<accession>A0A371G080</accession>
<keyword evidence="2" id="KW-1185">Reference proteome</keyword>
<dbReference type="Proteomes" id="UP000257109">
    <property type="component" value="Unassembled WGS sequence"/>
</dbReference>
<evidence type="ECO:0000313" key="2">
    <source>
        <dbReference type="Proteomes" id="UP000257109"/>
    </source>
</evidence>
<comment type="caution">
    <text evidence="1">The sequence shown here is derived from an EMBL/GenBank/DDBJ whole genome shotgun (WGS) entry which is preliminary data.</text>
</comment>
<name>A0A371G080_MUCPR</name>
<sequence>MITSPKQSKSSKTNAKHFKTNTFHVEKKNGARRKNYSKNVSKDNKDKTQVMCCEWKKLGYFKLECPSLEKEKEKKRKTIFKKKKSLMATWEDLD</sequence>
<gene>
    <name evidence="1" type="ORF">CR513_35047</name>
</gene>
<dbReference type="AlphaFoldDB" id="A0A371G080"/>
<dbReference type="EMBL" id="QJKJ01007191">
    <property type="protein sequence ID" value="RDX83966.1"/>
    <property type="molecule type" value="Genomic_DNA"/>
</dbReference>
<proteinExistence type="predicted"/>